<dbReference type="AlphaFoldDB" id="A0AAN8UJK5"/>
<accession>A0AAN8UJK5</accession>
<proteinExistence type="predicted"/>
<gene>
    <name evidence="1" type="ORF">RJ641_022567</name>
</gene>
<protein>
    <submittedName>
        <fullName evidence="1">Uncharacterized protein</fullName>
    </submittedName>
</protein>
<organism evidence="1 2">
    <name type="scientific">Dillenia turbinata</name>
    <dbReference type="NCBI Taxonomy" id="194707"/>
    <lineage>
        <taxon>Eukaryota</taxon>
        <taxon>Viridiplantae</taxon>
        <taxon>Streptophyta</taxon>
        <taxon>Embryophyta</taxon>
        <taxon>Tracheophyta</taxon>
        <taxon>Spermatophyta</taxon>
        <taxon>Magnoliopsida</taxon>
        <taxon>eudicotyledons</taxon>
        <taxon>Gunneridae</taxon>
        <taxon>Pentapetalae</taxon>
        <taxon>Dilleniales</taxon>
        <taxon>Dilleniaceae</taxon>
        <taxon>Dillenia</taxon>
    </lineage>
</organism>
<comment type="caution">
    <text evidence="1">The sequence shown here is derived from an EMBL/GenBank/DDBJ whole genome shotgun (WGS) entry which is preliminary data.</text>
</comment>
<reference evidence="1 2" key="1">
    <citation type="submission" date="2023-12" db="EMBL/GenBank/DDBJ databases">
        <title>A high-quality genome assembly for Dillenia turbinata (Dilleniales).</title>
        <authorList>
            <person name="Chanderbali A."/>
        </authorList>
    </citation>
    <scope>NUCLEOTIDE SEQUENCE [LARGE SCALE GENOMIC DNA]</scope>
    <source>
        <strain evidence="1">LSX21</strain>
        <tissue evidence="1">Leaf</tissue>
    </source>
</reference>
<evidence type="ECO:0000313" key="1">
    <source>
        <dbReference type="EMBL" id="KAK6912966.1"/>
    </source>
</evidence>
<name>A0AAN8UJK5_9MAGN</name>
<dbReference type="Proteomes" id="UP001370490">
    <property type="component" value="Unassembled WGS sequence"/>
</dbReference>
<keyword evidence="2" id="KW-1185">Reference proteome</keyword>
<sequence>MEVEAEKSVLEFRYWTAFKRRFCADSSFFASGNLERELLAKQITTMHDIQHLVWYPTSRLLSIQLSEAHDSFFQAKVARGYAMVARWMSVWPAPERSRHRRTNANKLLIRGRNLQMPWMLESLMALYRLSPSQEPQTPLPLLALGTAVLDDQFTREGSLALRGNEKDNQNSTLQNLDPCQFSNSTFTKLTMLRSCNSGGALQCCTWFFFALSMASPD</sequence>
<dbReference type="EMBL" id="JBAMMX010000027">
    <property type="protein sequence ID" value="KAK6912966.1"/>
    <property type="molecule type" value="Genomic_DNA"/>
</dbReference>
<evidence type="ECO:0000313" key="2">
    <source>
        <dbReference type="Proteomes" id="UP001370490"/>
    </source>
</evidence>